<dbReference type="SUPFAM" id="SSF50156">
    <property type="entry name" value="PDZ domain-like"/>
    <property type="match status" value="1"/>
</dbReference>
<name>A0A1W0A4L0_9STRA</name>
<accession>A0A1W0A4L0</accession>
<comment type="caution">
    <text evidence="1">The sequence shown here is derived from an EMBL/GenBank/DDBJ whole genome shotgun (WGS) entry which is preliminary data.</text>
</comment>
<reference evidence="1 2" key="1">
    <citation type="journal article" date="2014" name="Genome Biol. Evol.">
        <title>The secreted proteins of Achlya hypogyna and Thraustotheca clavata identify the ancestral oomycete secretome and reveal gene acquisitions by horizontal gene transfer.</title>
        <authorList>
            <person name="Misner I."/>
            <person name="Blouin N."/>
            <person name="Leonard G."/>
            <person name="Richards T.A."/>
            <person name="Lane C.E."/>
        </authorList>
    </citation>
    <scope>NUCLEOTIDE SEQUENCE [LARGE SCALE GENOMIC DNA]</scope>
    <source>
        <strain evidence="1 2">ATCC 34112</strain>
    </source>
</reference>
<sequence>METNILPEGLYPVIVSQPWVRLASTTYWNLELEFIFDSKSIPLHDIEQVKAVCDIKGQVKVKRIVPINKSPLDQIEVGNYLIAINNQDLCDLSAETIQSLLQQGTESAFTILLFYRANYTDVNYLFQQSRPTIDPFEIGQYFSNAWYYTHEYRLFATFDHSNEAITREMTTPMWETYHNRRNELMKTLDIWVQIFSKLTDQLWRSICGIIFDEQVQSEMTVPCKCCYYLLVLYSHTDIAHLNMNQDSRHILYRVIFESPTSAMWDLDLVVQAPFSLIAESLFATKAQKGIAIVRSSPLTHEIAPGDILVAVNDIFLTTSIPSLIKRLKRATSISSQKHSTSLLFLRQTQLPPSREAII</sequence>
<dbReference type="Proteomes" id="UP000243217">
    <property type="component" value="Unassembled WGS sequence"/>
</dbReference>
<evidence type="ECO:0008006" key="3">
    <source>
        <dbReference type="Google" id="ProtNLM"/>
    </source>
</evidence>
<organism evidence="1 2">
    <name type="scientific">Thraustotheca clavata</name>
    <dbReference type="NCBI Taxonomy" id="74557"/>
    <lineage>
        <taxon>Eukaryota</taxon>
        <taxon>Sar</taxon>
        <taxon>Stramenopiles</taxon>
        <taxon>Oomycota</taxon>
        <taxon>Saprolegniomycetes</taxon>
        <taxon>Saprolegniales</taxon>
        <taxon>Achlyaceae</taxon>
        <taxon>Thraustotheca</taxon>
    </lineage>
</organism>
<dbReference type="OrthoDB" id="78089at2759"/>
<keyword evidence="2" id="KW-1185">Reference proteome</keyword>
<proteinExistence type="predicted"/>
<dbReference type="AlphaFoldDB" id="A0A1W0A4L0"/>
<evidence type="ECO:0000313" key="2">
    <source>
        <dbReference type="Proteomes" id="UP000243217"/>
    </source>
</evidence>
<dbReference type="EMBL" id="JNBS01000500">
    <property type="protein sequence ID" value="OQS05129.1"/>
    <property type="molecule type" value="Genomic_DNA"/>
</dbReference>
<dbReference type="InterPro" id="IPR036034">
    <property type="entry name" value="PDZ_sf"/>
</dbReference>
<protein>
    <recommendedName>
        <fullName evidence="3">PDZ domain-containing protein</fullName>
    </recommendedName>
</protein>
<gene>
    <name evidence="1" type="ORF">THRCLA_02690</name>
</gene>
<evidence type="ECO:0000313" key="1">
    <source>
        <dbReference type="EMBL" id="OQS05129.1"/>
    </source>
</evidence>